<dbReference type="PANTHER" id="PTHR45625">
    <property type="entry name" value="PEPTIDYL-PROLYL CIS-TRANS ISOMERASE-RELATED"/>
    <property type="match status" value="1"/>
</dbReference>
<reference evidence="7" key="1">
    <citation type="submission" date="2022-09" db="EMBL/GenBank/DDBJ databases">
        <title>Aureispira anguillicida sp. nov., isolated from Leptocephalus of Japanese eel Anguilla japonica.</title>
        <authorList>
            <person name="Yuasa K."/>
            <person name="Mekata T."/>
            <person name="Ikunari K."/>
        </authorList>
    </citation>
    <scope>NUCLEOTIDE SEQUENCE</scope>
    <source>
        <strain evidence="7">EL160426</strain>
    </source>
</reference>
<dbReference type="SUPFAM" id="SSF50891">
    <property type="entry name" value="Cyclophilin-like"/>
    <property type="match status" value="1"/>
</dbReference>
<feature type="compositionally biased region" description="Low complexity" evidence="5">
    <location>
        <begin position="1"/>
        <end position="21"/>
    </location>
</feature>
<dbReference type="RefSeq" id="WP_264788296.1">
    <property type="nucleotide sequence ID" value="NZ_AP026867.1"/>
</dbReference>
<dbReference type="GO" id="GO:0003755">
    <property type="term" value="F:peptidyl-prolyl cis-trans isomerase activity"/>
    <property type="evidence" value="ECO:0007669"/>
    <property type="project" value="UniProtKB-KW"/>
</dbReference>
<evidence type="ECO:0000256" key="2">
    <source>
        <dbReference type="ARBA" id="ARBA00013194"/>
    </source>
</evidence>
<evidence type="ECO:0000256" key="1">
    <source>
        <dbReference type="ARBA" id="ARBA00007365"/>
    </source>
</evidence>
<dbReference type="PROSITE" id="PS00170">
    <property type="entry name" value="CSA_PPIASE_1"/>
    <property type="match status" value="1"/>
</dbReference>
<dbReference type="Gene3D" id="2.40.100.10">
    <property type="entry name" value="Cyclophilin-like"/>
    <property type="match status" value="1"/>
</dbReference>
<evidence type="ECO:0000256" key="4">
    <source>
        <dbReference type="ARBA" id="ARBA00023235"/>
    </source>
</evidence>
<organism evidence="7 8">
    <name type="scientific">Aureispira anguillae</name>
    <dbReference type="NCBI Taxonomy" id="2864201"/>
    <lineage>
        <taxon>Bacteria</taxon>
        <taxon>Pseudomonadati</taxon>
        <taxon>Bacteroidota</taxon>
        <taxon>Saprospiria</taxon>
        <taxon>Saprospirales</taxon>
        <taxon>Saprospiraceae</taxon>
        <taxon>Aureispira</taxon>
    </lineage>
</organism>
<dbReference type="PROSITE" id="PS50072">
    <property type="entry name" value="CSA_PPIASE_2"/>
    <property type="match status" value="1"/>
</dbReference>
<feature type="region of interest" description="Disordered" evidence="5">
    <location>
        <begin position="101"/>
        <end position="122"/>
    </location>
</feature>
<keyword evidence="4 7" id="KW-0413">Isomerase</keyword>
<dbReference type="Proteomes" id="UP001060919">
    <property type="component" value="Chromosome"/>
</dbReference>
<accession>A0A915YGX8</accession>
<evidence type="ECO:0000256" key="5">
    <source>
        <dbReference type="SAM" id="MobiDB-lite"/>
    </source>
</evidence>
<keyword evidence="3" id="KW-0697">Rotamase</keyword>
<dbReference type="InterPro" id="IPR002130">
    <property type="entry name" value="Cyclophilin-type_PPIase_dom"/>
</dbReference>
<dbReference type="EC" id="5.2.1.8" evidence="2"/>
<dbReference type="KEGG" id="aup:AsAng_0036850"/>
<dbReference type="InterPro" id="IPR044666">
    <property type="entry name" value="Cyclophilin_A-like"/>
</dbReference>
<sequence length="245" mass="27735">MTSSKTTSSNNSNNNSNTSTSDGREVVVRKAGNLQVVEPDTIRLDPDPYSALIEMETKFGTMKIELFFDAEGHRANFLKLAKQNYYDSLMFHRVIKNFMAQGGDPTSRTAKKGQRLGSGGPNYKQDAEIGQHYYHIKGALAAARQPDQLNPDKQSSGSQFYIVHGSSVSPGQLDKNEREYDIIYTEEQRKLYYKLGGAPQLDMEYTVFGRVYEGFEVIDSICYKETDAYARPKEDIRVKVRVIRE</sequence>
<dbReference type="InterPro" id="IPR020892">
    <property type="entry name" value="Cyclophilin-type_PPIase_CS"/>
</dbReference>
<dbReference type="AlphaFoldDB" id="A0A915YGX8"/>
<gene>
    <name evidence="7" type="ORF">AsAng_0036850</name>
</gene>
<dbReference type="InterPro" id="IPR029000">
    <property type="entry name" value="Cyclophilin-like_dom_sf"/>
</dbReference>
<dbReference type="Pfam" id="PF00160">
    <property type="entry name" value="Pro_isomerase"/>
    <property type="match status" value="1"/>
</dbReference>
<keyword evidence="8" id="KW-1185">Reference proteome</keyword>
<dbReference type="PANTHER" id="PTHR45625:SF4">
    <property type="entry name" value="PEPTIDYLPROLYL ISOMERASE DOMAIN AND WD REPEAT-CONTAINING PROTEIN 1"/>
    <property type="match status" value="1"/>
</dbReference>
<protein>
    <recommendedName>
        <fullName evidence="2">peptidylprolyl isomerase</fullName>
        <ecNumber evidence="2">5.2.1.8</ecNumber>
    </recommendedName>
</protein>
<dbReference type="CDD" id="cd00317">
    <property type="entry name" value="cyclophilin"/>
    <property type="match status" value="1"/>
</dbReference>
<dbReference type="EMBL" id="AP026867">
    <property type="protein sequence ID" value="BDS12958.1"/>
    <property type="molecule type" value="Genomic_DNA"/>
</dbReference>
<feature type="domain" description="PPIase cyclophilin-type" evidence="6">
    <location>
        <begin position="49"/>
        <end position="238"/>
    </location>
</feature>
<evidence type="ECO:0000256" key="3">
    <source>
        <dbReference type="ARBA" id="ARBA00023110"/>
    </source>
</evidence>
<name>A0A915YGX8_9BACT</name>
<proteinExistence type="inferred from homology"/>
<evidence type="ECO:0000313" key="7">
    <source>
        <dbReference type="EMBL" id="BDS12958.1"/>
    </source>
</evidence>
<evidence type="ECO:0000313" key="8">
    <source>
        <dbReference type="Proteomes" id="UP001060919"/>
    </source>
</evidence>
<feature type="region of interest" description="Disordered" evidence="5">
    <location>
        <begin position="1"/>
        <end position="25"/>
    </location>
</feature>
<comment type="similarity">
    <text evidence="1">Belongs to the cyclophilin-type PPIase family.</text>
</comment>
<dbReference type="GO" id="GO:0006457">
    <property type="term" value="P:protein folding"/>
    <property type="evidence" value="ECO:0007669"/>
    <property type="project" value="InterPro"/>
</dbReference>
<evidence type="ECO:0000259" key="6">
    <source>
        <dbReference type="PROSITE" id="PS50072"/>
    </source>
</evidence>